<feature type="transmembrane region" description="Helical" evidence="6">
    <location>
        <begin position="80"/>
        <end position="98"/>
    </location>
</feature>
<keyword evidence="3 6" id="KW-0812">Transmembrane</keyword>
<organism evidence="7">
    <name type="scientific">marine sediment metagenome</name>
    <dbReference type="NCBI Taxonomy" id="412755"/>
    <lineage>
        <taxon>unclassified sequences</taxon>
        <taxon>metagenomes</taxon>
        <taxon>ecological metagenomes</taxon>
    </lineage>
</organism>
<keyword evidence="5 6" id="KW-0472">Membrane</keyword>
<evidence type="ECO:0000256" key="5">
    <source>
        <dbReference type="ARBA" id="ARBA00023136"/>
    </source>
</evidence>
<keyword evidence="4 6" id="KW-1133">Transmembrane helix</keyword>
<evidence type="ECO:0000256" key="2">
    <source>
        <dbReference type="ARBA" id="ARBA00022475"/>
    </source>
</evidence>
<name>X1MCK7_9ZZZZ</name>
<feature type="transmembrane region" description="Helical" evidence="6">
    <location>
        <begin position="110"/>
        <end position="133"/>
    </location>
</feature>
<gene>
    <name evidence="7" type="ORF">S06H3_15755</name>
</gene>
<evidence type="ECO:0000256" key="6">
    <source>
        <dbReference type="SAM" id="Phobius"/>
    </source>
</evidence>
<comment type="subcellular location">
    <subcellularLocation>
        <location evidence="1">Cell membrane</location>
        <topology evidence="1">Multi-pass membrane protein</topology>
    </subcellularLocation>
</comment>
<evidence type="ECO:0000313" key="7">
    <source>
        <dbReference type="EMBL" id="GAI12415.1"/>
    </source>
</evidence>
<dbReference type="EMBL" id="BARV01007764">
    <property type="protein sequence ID" value="GAI12415.1"/>
    <property type="molecule type" value="Genomic_DNA"/>
</dbReference>
<dbReference type="GO" id="GO:0006865">
    <property type="term" value="P:amino acid transport"/>
    <property type="evidence" value="ECO:0007669"/>
    <property type="project" value="InterPro"/>
</dbReference>
<comment type="caution">
    <text evidence="7">The sequence shown here is derived from an EMBL/GenBank/DDBJ whole genome shotgun (WGS) entry which is preliminary data.</text>
</comment>
<sequence length="179" mass="19268">TLSSNARTGTFAAIGHIMVELGILLLVALGLGYLLREQGFQAVVGVLGGILLLIFGAFNLSRIEKITEPRPSAELKHHPIVGGVLFSTILNPSVFLWWTTIGVVMLMQAYLVAALAGVGFWLAGHFLADLSWFSLVSYSVAKGKWLIGTRSYKAILVACGCTLLGFGIIFIYKFAPLLV</sequence>
<feature type="transmembrane region" description="Helical" evidence="6">
    <location>
        <begin position="12"/>
        <end position="34"/>
    </location>
</feature>
<dbReference type="PANTHER" id="PTHR38825:SF1">
    <property type="entry name" value="TRANSPORTER, LYSE FAMILY"/>
    <property type="match status" value="1"/>
</dbReference>
<evidence type="ECO:0008006" key="8">
    <source>
        <dbReference type="Google" id="ProtNLM"/>
    </source>
</evidence>
<evidence type="ECO:0000256" key="1">
    <source>
        <dbReference type="ARBA" id="ARBA00004651"/>
    </source>
</evidence>
<reference evidence="7" key="1">
    <citation type="journal article" date="2014" name="Front. Microbiol.">
        <title>High frequency of phylogenetically diverse reductive dehalogenase-homologous genes in deep subseafloor sedimentary metagenomes.</title>
        <authorList>
            <person name="Kawai M."/>
            <person name="Futagami T."/>
            <person name="Toyoda A."/>
            <person name="Takaki Y."/>
            <person name="Nishi S."/>
            <person name="Hori S."/>
            <person name="Arai W."/>
            <person name="Tsubouchi T."/>
            <person name="Morono Y."/>
            <person name="Uchiyama I."/>
            <person name="Ito T."/>
            <person name="Fujiyama A."/>
            <person name="Inagaki F."/>
            <person name="Takami H."/>
        </authorList>
    </citation>
    <scope>NUCLEOTIDE SEQUENCE</scope>
    <source>
        <strain evidence="7">Expedition CK06-06</strain>
    </source>
</reference>
<proteinExistence type="predicted"/>
<dbReference type="InterPro" id="IPR001123">
    <property type="entry name" value="LeuE-type"/>
</dbReference>
<feature type="transmembrane region" description="Helical" evidence="6">
    <location>
        <begin position="40"/>
        <end position="60"/>
    </location>
</feature>
<dbReference type="GO" id="GO:0005886">
    <property type="term" value="C:plasma membrane"/>
    <property type="evidence" value="ECO:0007669"/>
    <property type="project" value="UniProtKB-SubCell"/>
</dbReference>
<protein>
    <recommendedName>
        <fullName evidence="8">Lysine transporter LysE</fullName>
    </recommendedName>
</protein>
<accession>X1MCK7</accession>
<keyword evidence="2" id="KW-1003">Cell membrane</keyword>
<feature type="non-terminal residue" evidence="7">
    <location>
        <position position="1"/>
    </location>
</feature>
<feature type="transmembrane region" description="Helical" evidence="6">
    <location>
        <begin position="154"/>
        <end position="175"/>
    </location>
</feature>
<dbReference type="AlphaFoldDB" id="X1MCK7"/>
<evidence type="ECO:0000256" key="4">
    <source>
        <dbReference type="ARBA" id="ARBA00022989"/>
    </source>
</evidence>
<dbReference type="PANTHER" id="PTHR38825">
    <property type="entry name" value="LYSINE EXPORTER PROTEIN (LYSE/YGGA)"/>
    <property type="match status" value="1"/>
</dbReference>
<dbReference type="Pfam" id="PF01810">
    <property type="entry name" value="LysE"/>
    <property type="match status" value="1"/>
</dbReference>
<evidence type="ECO:0000256" key="3">
    <source>
        <dbReference type="ARBA" id="ARBA00022692"/>
    </source>
</evidence>